<dbReference type="WBParaSite" id="nRc.2.0.1.t19072-RA">
    <property type="protein sequence ID" value="nRc.2.0.1.t19072-RA"/>
    <property type="gene ID" value="nRc.2.0.1.g19072"/>
</dbReference>
<organism evidence="1 2">
    <name type="scientific">Romanomermis culicivorax</name>
    <name type="common">Nematode worm</name>
    <dbReference type="NCBI Taxonomy" id="13658"/>
    <lineage>
        <taxon>Eukaryota</taxon>
        <taxon>Metazoa</taxon>
        <taxon>Ecdysozoa</taxon>
        <taxon>Nematoda</taxon>
        <taxon>Enoplea</taxon>
        <taxon>Dorylaimia</taxon>
        <taxon>Mermithida</taxon>
        <taxon>Mermithoidea</taxon>
        <taxon>Mermithidae</taxon>
        <taxon>Romanomermis</taxon>
    </lineage>
</organism>
<proteinExistence type="predicted"/>
<protein>
    <submittedName>
        <fullName evidence="2">Uncharacterized protein</fullName>
    </submittedName>
</protein>
<evidence type="ECO:0000313" key="2">
    <source>
        <dbReference type="WBParaSite" id="nRc.2.0.1.t19072-RA"/>
    </source>
</evidence>
<name>A0A915J056_ROMCU</name>
<evidence type="ECO:0000313" key="1">
    <source>
        <dbReference type="Proteomes" id="UP000887565"/>
    </source>
</evidence>
<dbReference type="AlphaFoldDB" id="A0A915J056"/>
<reference evidence="2" key="1">
    <citation type="submission" date="2022-11" db="UniProtKB">
        <authorList>
            <consortium name="WormBaseParasite"/>
        </authorList>
    </citation>
    <scope>IDENTIFICATION</scope>
</reference>
<keyword evidence="1" id="KW-1185">Reference proteome</keyword>
<accession>A0A915J056</accession>
<dbReference type="Proteomes" id="UP000887565">
    <property type="component" value="Unplaced"/>
</dbReference>
<sequence>MAKPKEKITDHLCKLAYVRAYAEKLDFNHVFQSNEINKLFLHEALIKHTKPKLVFGNLLPAISILMAPGTQLKITETENEYKIKPNIFLLMVCISGGGKSQAFNNYLLEHNDC</sequence>